<dbReference type="EMBL" id="QEQK01000001">
    <property type="protein sequence ID" value="PWN57691.1"/>
    <property type="molecule type" value="Genomic_DNA"/>
</dbReference>
<dbReference type="OrthoDB" id="327733at2"/>
<keyword evidence="5" id="KW-1185">Reference proteome</keyword>
<dbReference type="Pfam" id="PF09423">
    <property type="entry name" value="PhoD"/>
    <property type="match status" value="1"/>
</dbReference>
<proteinExistence type="predicted"/>
<reference evidence="4 5" key="1">
    <citation type="submission" date="2018-05" db="EMBL/GenBank/DDBJ databases">
        <title>Abyssibacter profundi OUC007T gen. nov., sp. nov, a marine bacterium isolated from seawater of the Mariana Trench.</title>
        <authorList>
            <person name="Zhou S."/>
        </authorList>
    </citation>
    <scope>NUCLEOTIDE SEQUENCE [LARGE SCALE GENOMIC DNA]</scope>
    <source>
        <strain evidence="4 5">OUC007</strain>
    </source>
</reference>
<feature type="domain" description="Phospholipase D N-terminal" evidence="3">
    <location>
        <begin position="103"/>
        <end position="192"/>
    </location>
</feature>
<dbReference type="Proteomes" id="UP000251800">
    <property type="component" value="Unassembled WGS sequence"/>
</dbReference>
<evidence type="ECO:0000259" key="2">
    <source>
        <dbReference type="Pfam" id="PF09423"/>
    </source>
</evidence>
<name>A0A363UQE9_9GAMM</name>
<dbReference type="SUPFAM" id="SSF56300">
    <property type="entry name" value="Metallo-dependent phosphatases"/>
    <property type="match status" value="1"/>
</dbReference>
<evidence type="ECO:0000259" key="3">
    <source>
        <dbReference type="Pfam" id="PF16655"/>
    </source>
</evidence>
<dbReference type="InterPro" id="IPR018946">
    <property type="entry name" value="PhoD-like_MPP"/>
</dbReference>
<dbReference type="Pfam" id="PF16655">
    <property type="entry name" value="PhoD_N"/>
    <property type="match status" value="1"/>
</dbReference>
<accession>A0A363UQE9</accession>
<dbReference type="PANTHER" id="PTHR43606:SF2">
    <property type="entry name" value="ALKALINE PHOSPHATASE FAMILY PROTEIN (AFU_ORTHOLOGUE AFUA_5G03860)"/>
    <property type="match status" value="1"/>
</dbReference>
<dbReference type="InterPro" id="IPR052900">
    <property type="entry name" value="Phospholipid_Metab_Enz"/>
</dbReference>
<protein>
    <recommendedName>
        <fullName evidence="6">Alkaline phosphatase</fullName>
    </recommendedName>
</protein>
<dbReference type="AlphaFoldDB" id="A0A363UQE9"/>
<evidence type="ECO:0008006" key="6">
    <source>
        <dbReference type="Google" id="ProtNLM"/>
    </source>
</evidence>
<dbReference type="Gene3D" id="3.60.21.70">
    <property type="entry name" value="PhoD-like phosphatase"/>
    <property type="match status" value="1"/>
</dbReference>
<dbReference type="InterPro" id="IPR029052">
    <property type="entry name" value="Metallo-depent_PP-like"/>
</dbReference>
<evidence type="ECO:0000313" key="5">
    <source>
        <dbReference type="Proteomes" id="UP000251800"/>
    </source>
</evidence>
<evidence type="ECO:0000256" key="1">
    <source>
        <dbReference type="SAM" id="MobiDB-lite"/>
    </source>
</evidence>
<dbReference type="Gene3D" id="2.60.40.380">
    <property type="entry name" value="Purple acid phosphatase-like, N-terminal"/>
    <property type="match status" value="1"/>
</dbReference>
<comment type="caution">
    <text evidence="4">The sequence shown here is derived from an EMBL/GenBank/DDBJ whole genome shotgun (WGS) entry which is preliminary data.</text>
</comment>
<evidence type="ECO:0000313" key="4">
    <source>
        <dbReference type="EMBL" id="PWN57691.1"/>
    </source>
</evidence>
<dbReference type="InterPro" id="IPR032093">
    <property type="entry name" value="PhoD_N"/>
</dbReference>
<feature type="domain" description="PhoD-like phosphatase metallophosphatase" evidence="2">
    <location>
        <begin position="203"/>
        <end position="569"/>
    </location>
</feature>
<dbReference type="CDD" id="cd07389">
    <property type="entry name" value="MPP_PhoD"/>
    <property type="match status" value="1"/>
</dbReference>
<dbReference type="PANTHER" id="PTHR43606">
    <property type="entry name" value="PHOSPHATASE, PUTATIVE (AFU_ORTHOLOGUE AFUA_6G08710)-RELATED"/>
    <property type="match status" value="1"/>
</dbReference>
<gene>
    <name evidence="4" type="ORF">DEH80_00690</name>
</gene>
<dbReference type="InterPro" id="IPR038607">
    <property type="entry name" value="PhoD-like_sf"/>
</dbReference>
<organism evidence="4 5">
    <name type="scientific">Abyssibacter profundi</name>
    <dbReference type="NCBI Taxonomy" id="2182787"/>
    <lineage>
        <taxon>Bacteria</taxon>
        <taxon>Pseudomonadati</taxon>
        <taxon>Pseudomonadota</taxon>
        <taxon>Gammaproteobacteria</taxon>
        <taxon>Chromatiales</taxon>
        <taxon>Oceanococcaceae</taxon>
        <taxon>Abyssibacter</taxon>
    </lineage>
</organism>
<sequence>MTPVSTIRAGTQSAKAAVSWFMPLISPRVAQHSRCHHAFVIAVAYRGGFGRWDDSMAPPNRRDVLRAGSALATLSLVPACGTSEPGGNRRPSAPDGGEPGFQHGVASGDPLADRVMLWTRWTPIAGSGAQTVSWQLYQDADLTEAVTGGDVVTDAHRDFTVKVDADGLQPGRHYWYCFQAGGQTSSVGRTKTLPVGRPERVRLGVATCGDYSRGLWNAYARLAERDELDAFLHLGDYIYETDRNRVRAHEPPIDVVALDEYRARYASYRRESDLQALHAAHPMIWVWDDHETVDGTWREGADPNDHDPAIHGPIEQRQANALQAALEWLPIRSPDPSNPERIYRDFAFGDLLDLYMLDTRRIGRDAVLSGNLGLGDFFTQTGEFANLERQMLGPAQERWLIEGLQQSTAQWRLLGNQVVMSPLKLVGAPDATGASVYANPDQWDGYAPARDRVLDAIEAGGVDNLIVLTGDVHASIVFELARDVNNPAVYDPLTGRGVLGAEFVAPSISSAGDPQNLGPDTSSGDLQDILLTRGGGALLAVNVHGKYFEGTRNGYLVVDVDRQRTRVEYWTVPTVTQTTDEQAMDAVFEVASGDPRVQQV</sequence>
<feature type="region of interest" description="Disordered" evidence="1">
    <location>
        <begin position="80"/>
        <end position="105"/>
    </location>
</feature>